<evidence type="ECO:0000256" key="1">
    <source>
        <dbReference type="ARBA" id="ARBA00004613"/>
    </source>
</evidence>
<evidence type="ECO:0000256" key="4">
    <source>
        <dbReference type="RuleBase" id="RU004262"/>
    </source>
</evidence>
<dbReference type="Gene3D" id="3.40.50.1820">
    <property type="entry name" value="alpha/beta hydrolase"/>
    <property type="match status" value="1"/>
</dbReference>
<dbReference type="SUPFAM" id="SSF53474">
    <property type="entry name" value="alpha/beta-Hydrolases"/>
    <property type="match status" value="1"/>
</dbReference>
<dbReference type="AlphaFoldDB" id="A0A8K0K4Q4"/>
<evidence type="ECO:0000256" key="2">
    <source>
        <dbReference type="ARBA" id="ARBA00010701"/>
    </source>
</evidence>
<dbReference type="Proteomes" id="UP000792457">
    <property type="component" value="Unassembled WGS sequence"/>
</dbReference>
<dbReference type="GO" id="GO:0016042">
    <property type="term" value="P:lipid catabolic process"/>
    <property type="evidence" value="ECO:0007669"/>
    <property type="project" value="TreeGrafter"/>
</dbReference>
<sequence>MEDLRRECQGLREQLSVNGVTTKVTAEDLNWMLMPDGDGEVRLAVLSPMRSPPPPNEVEFVLWTRENPVGGEKGALGPDCSSIRFSTFSPKRRTKVLVHGFGDTGDFNVFAVDWSQLAKAPWYNYAANNTVFAADMTARLLDDLMENSGASPDDFHLIGFSLGAHVVGLTGRFLSERRSGPSAGVVYHCGRTPEARRKPRQFRGGGAHFGRLFGIPTAPGTC</sequence>
<gene>
    <name evidence="6" type="ORF">J437_LFUL007028</name>
</gene>
<dbReference type="EMBL" id="KZ308366">
    <property type="protein sequence ID" value="KAG8228310.1"/>
    <property type="molecule type" value="Genomic_DNA"/>
</dbReference>
<dbReference type="Pfam" id="PF00151">
    <property type="entry name" value="Lipase"/>
    <property type="match status" value="1"/>
</dbReference>
<reference evidence="6" key="1">
    <citation type="submission" date="2013-04" db="EMBL/GenBank/DDBJ databases">
        <authorList>
            <person name="Qu J."/>
            <person name="Murali S.C."/>
            <person name="Bandaranaike D."/>
            <person name="Bellair M."/>
            <person name="Blankenburg K."/>
            <person name="Chao H."/>
            <person name="Dinh H."/>
            <person name="Doddapaneni H."/>
            <person name="Downs B."/>
            <person name="Dugan-Rocha S."/>
            <person name="Elkadiri S."/>
            <person name="Gnanaolivu R.D."/>
            <person name="Hernandez B."/>
            <person name="Javaid M."/>
            <person name="Jayaseelan J.C."/>
            <person name="Lee S."/>
            <person name="Li M."/>
            <person name="Ming W."/>
            <person name="Munidasa M."/>
            <person name="Muniz J."/>
            <person name="Nguyen L."/>
            <person name="Ongeri F."/>
            <person name="Osuji N."/>
            <person name="Pu L.-L."/>
            <person name="Puazo M."/>
            <person name="Qu C."/>
            <person name="Quiroz J."/>
            <person name="Raj R."/>
            <person name="Weissenberger G."/>
            <person name="Xin Y."/>
            <person name="Zou X."/>
            <person name="Han Y."/>
            <person name="Richards S."/>
            <person name="Worley K."/>
            <person name="Muzny D."/>
            <person name="Gibbs R."/>
        </authorList>
    </citation>
    <scope>NUCLEOTIDE SEQUENCE</scope>
    <source>
        <strain evidence="6">Sampled in the wild</strain>
    </source>
</reference>
<reference evidence="6" key="2">
    <citation type="submission" date="2017-10" db="EMBL/GenBank/DDBJ databases">
        <title>Ladona fulva Genome sequencing and assembly.</title>
        <authorList>
            <person name="Murali S."/>
            <person name="Richards S."/>
            <person name="Bandaranaike D."/>
            <person name="Bellair M."/>
            <person name="Blankenburg K."/>
            <person name="Chao H."/>
            <person name="Dinh H."/>
            <person name="Doddapaneni H."/>
            <person name="Dugan-Rocha S."/>
            <person name="Elkadiri S."/>
            <person name="Gnanaolivu R."/>
            <person name="Hernandez B."/>
            <person name="Skinner E."/>
            <person name="Javaid M."/>
            <person name="Lee S."/>
            <person name="Li M."/>
            <person name="Ming W."/>
            <person name="Munidasa M."/>
            <person name="Muniz J."/>
            <person name="Nguyen L."/>
            <person name="Hughes D."/>
            <person name="Osuji N."/>
            <person name="Pu L.-L."/>
            <person name="Puazo M."/>
            <person name="Qu C."/>
            <person name="Quiroz J."/>
            <person name="Raj R."/>
            <person name="Weissenberger G."/>
            <person name="Xin Y."/>
            <person name="Zou X."/>
            <person name="Han Y."/>
            <person name="Worley K."/>
            <person name="Muzny D."/>
            <person name="Gibbs R."/>
        </authorList>
    </citation>
    <scope>NUCLEOTIDE SEQUENCE</scope>
    <source>
        <strain evidence="6">Sampled in the wild</strain>
    </source>
</reference>
<dbReference type="GO" id="GO:0005615">
    <property type="term" value="C:extracellular space"/>
    <property type="evidence" value="ECO:0007669"/>
    <property type="project" value="TreeGrafter"/>
</dbReference>
<dbReference type="InterPro" id="IPR013818">
    <property type="entry name" value="Lipase"/>
</dbReference>
<dbReference type="OrthoDB" id="199913at2759"/>
<keyword evidence="7" id="KW-1185">Reference proteome</keyword>
<dbReference type="InterPro" id="IPR000734">
    <property type="entry name" value="TAG_lipase"/>
</dbReference>
<dbReference type="PANTHER" id="PTHR11610">
    <property type="entry name" value="LIPASE"/>
    <property type="match status" value="1"/>
</dbReference>
<evidence type="ECO:0000313" key="7">
    <source>
        <dbReference type="Proteomes" id="UP000792457"/>
    </source>
</evidence>
<dbReference type="GO" id="GO:0016298">
    <property type="term" value="F:lipase activity"/>
    <property type="evidence" value="ECO:0007669"/>
    <property type="project" value="InterPro"/>
</dbReference>
<dbReference type="InterPro" id="IPR029058">
    <property type="entry name" value="AB_hydrolase_fold"/>
</dbReference>
<feature type="domain" description="Lipase" evidence="5">
    <location>
        <begin position="53"/>
        <end position="176"/>
    </location>
</feature>
<evidence type="ECO:0000256" key="3">
    <source>
        <dbReference type="ARBA" id="ARBA00022525"/>
    </source>
</evidence>
<organism evidence="6 7">
    <name type="scientific">Ladona fulva</name>
    <name type="common">Scarce chaser dragonfly</name>
    <name type="synonym">Libellula fulva</name>
    <dbReference type="NCBI Taxonomy" id="123851"/>
    <lineage>
        <taxon>Eukaryota</taxon>
        <taxon>Metazoa</taxon>
        <taxon>Ecdysozoa</taxon>
        <taxon>Arthropoda</taxon>
        <taxon>Hexapoda</taxon>
        <taxon>Insecta</taxon>
        <taxon>Pterygota</taxon>
        <taxon>Palaeoptera</taxon>
        <taxon>Odonata</taxon>
        <taxon>Epiprocta</taxon>
        <taxon>Anisoptera</taxon>
        <taxon>Libelluloidea</taxon>
        <taxon>Libellulidae</taxon>
        <taxon>Ladona</taxon>
    </lineage>
</organism>
<evidence type="ECO:0000259" key="5">
    <source>
        <dbReference type="Pfam" id="PF00151"/>
    </source>
</evidence>
<proteinExistence type="inferred from homology"/>
<keyword evidence="3" id="KW-0964">Secreted</keyword>
<evidence type="ECO:0000313" key="6">
    <source>
        <dbReference type="EMBL" id="KAG8228310.1"/>
    </source>
</evidence>
<comment type="caution">
    <text evidence="6">The sequence shown here is derived from an EMBL/GenBank/DDBJ whole genome shotgun (WGS) entry which is preliminary data.</text>
</comment>
<protein>
    <recommendedName>
        <fullName evidence="5">Lipase domain-containing protein</fullName>
    </recommendedName>
</protein>
<comment type="subcellular location">
    <subcellularLocation>
        <location evidence="1">Secreted</location>
    </subcellularLocation>
</comment>
<accession>A0A8K0K4Q4</accession>
<name>A0A8K0K4Q4_LADFU</name>
<comment type="similarity">
    <text evidence="2 4">Belongs to the AB hydrolase superfamily. Lipase family.</text>
</comment>